<comment type="caution">
    <text evidence="11">The sequence shown here is derived from an EMBL/GenBank/DDBJ whole genome shotgun (WGS) entry which is preliminary data.</text>
</comment>
<sequence length="216" mass="21487">MAVASGAMAVAGTAHADSAADGTASNSPGVASGNAIQLPVDIPVNVCGNTVDVVGLLNPAMGNKCSSEGHKAPGKAGSSTSGHTKADGTAHDSPGVLSGDLVQVPVHVPVNISGNSANLVGLLNPVFGNESSYGSDEPDAPAPSTPSTPRVHHEPQHPAKTHPRRTTVVQQRTTDTLAHTGAASPWAPAAVSLASLAAGAVLYRRFRPGTGSSSYV</sequence>
<name>A0ABV1TGN4_9ACTN</name>
<evidence type="ECO:0000256" key="4">
    <source>
        <dbReference type="ARBA" id="ARBA00022729"/>
    </source>
</evidence>
<keyword evidence="4 9" id="KW-0732">Signal</keyword>
<dbReference type="Proteomes" id="UP001490365">
    <property type="component" value="Unassembled WGS sequence"/>
</dbReference>
<evidence type="ECO:0000256" key="8">
    <source>
        <dbReference type="SAM" id="MobiDB-lite"/>
    </source>
</evidence>
<keyword evidence="12" id="KW-1185">Reference proteome</keyword>
<protein>
    <submittedName>
        <fullName evidence="11">Chaplin</fullName>
    </submittedName>
</protein>
<feature type="domain" description="Chaplin" evidence="10">
    <location>
        <begin position="93"/>
        <end position="133"/>
    </location>
</feature>
<feature type="chain" id="PRO_5045650136" evidence="9">
    <location>
        <begin position="17"/>
        <end position="216"/>
    </location>
</feature>
<evidence type="ECO:0000256" key="3">
    <source>
        <dbReference type="ARBA" id="ARBA00022525"/>
    </source>
</evidence>
<accession>A0ABV1TGN4</accession>
<evidence type="ECO:0000313" key="11">
    <source>
        <dbReference type="EMBL" id="MER6269183.1"/>
    </source>
</evidence>
<dbReference type="PROSITE" id="PS51884">
    <property type="entry name" value="CHAPLIN"/>
    <property type="match status" value="2"/>
</dbReference>
<organism evidence="11 12">
    <name type="scientific">Streptomyces sp. 900105755</name>
    <dbReference type="NCBI Taxonomy" id="3154389"/>
    <lineage>
        <taxon>Bacteria</taxon>
        <taxon>Bacillati</taxon>
        <taxon>Actinomycetota</taxon>
        <taxon>Actinomycetes</taxon>
        <taxon>Kitasatosporales</taxon>
        <taxon>Streptomycetaceae</taxon>
        <taxon>Streptomyces</taxon>
    </lineage>
</organism>
<feature type="signal peptide" evidence="9">
    <location>
        <begin position="1"/>
        <end position="16"/>
    </location>
</feature>
<feature type="region of interest" description="Disordered" evidence="8">
    <location>
        <begin position="66"/>
        <end position="98"/>
    </location>
</feature>
<gene>
    <name evidence="11" type="ORF">ABT211_18055</name>
</gene>
<proteinExistence type="predicted"/>
<dbReference type="RefSeq" id="WP_351957708.1">
    <property type="nucleotide sequence ID" value="NZ_JBEOZM010000006.1"/>
</dbReference>
<feature type="region of interest" description="Disordered" evidence="8">
    <location>
        <begin position="130"/>
        <end position="173"/>
    </location>
</feature>
<evidence type="ECO:0000256" key="2">
    <source>
        <dbReference type="ARBA" id="ARBA00022512"/>
    </source>
</evidence>
<evidence type="ECO:0000256" key="6">
    <source>
        <dbReference type="ARBA" id="ARBA00023087"/>
    </source>
</evidence>
<evidence type="ECO:0000256" key="1">
    <source>
        <dbReference type="ARBA" id="ARBA00004191"/>
    </source>
</evidence>
<reference evidence="11 12" key="1">
    <citation type="submission" date="2024-06" db="EMBL/GenBank/DDBJ databases">
        <title>The Natural Products Discovery Center: Release of the First 8490 Sequenced Strains for Exploring Actinobacteria Biosynthetic Diversity.</title>
        <authorList>
            <person name="Kalkreuter E."/>
            <person name="Kautsar S.A."/>
            <person name="Yang D."/>
            <person name="Bader C.D."/>
            <person name="Teijaro C.N."/>
            <person name="Fluegel L."/>
            <person name="Davis C.M."/>
            <person name="Simpson J.R."/>
            <person name="Lauterbach L."/>
            <person name="Steele A.D."/>
            <person name="Gui C."/>
            <person name="Meng S."/>
            <person name="Li G."/>
            <person name="Viehrig K."/>
            <person name="Ye F."/>
            <person name="Su P."/>
            <person name="Kiefer A.F."/>
            <person name="Nichols A."/>
            <person name="Cepeda A.J."/>
            <person name="Yan W."/>
            <person name="Fan B."/>
            <person name="Jiang Y."/>
            <person name="Adhikari A."/>
            <person name="Zheng C.-J."/>
            <person name="Schuster L."/>
            <person name="Cowan T.M."/>
            <person name="Smanski M.J."/>
            <person name="Chevrette M.G."/>
            <person name="De Carvalho L.P.S."/>
            <person name="Shen B."/>
        </authorList>
    </citation>
    <scope>NUCLEOTIDE SEQUENCE [LARGE SCALE GENOMIC DNA]</scope>
    <source>
        <strain evidence="11 12">NPDC001694</strain>
    </source>
</reference>
<dbReference type="Pfam" id="PF03777">
    <property type="entry name" value="ChpA-C"/>
    <property type="match status" value="2"/>
</dbReference>
<keyword evidence="6 7" id="KW-0034">Amyloid</keyword>
<dbReference type="EMBL" id="JBEOZM010000006">
    <property type="protein sequence ID" value="MER6269183.1"/>
    <property type="molecule type" value="Genomic_DNA"/>
</dbReference>
<evidence type="ECO:0000259" key="10">
    <source>
        <dbReference type="PROSITE" id="PS51884"/>
    </source>
</evidence>
<evidence type="ECO:0000256" key="5">
    <source>
        <dbReference type="ARBA" id="ARBA00022889"/>
    </source>
</evidence>
<keyword evidence="5" id="KW-0130">Cell adhesion</keyword>
<comment type="subcellular location">
    <subcellularLocation>
        <location evidence="1">Secreted</location>
        <location evidence="1">Cell wall</location>
    </subcellularLocation>
</comment>
<evidence type="ECO:0000256" key="9">
    <source>
        <dbReference type="SAM" id="SignalP"/>
    </source>
</evidence>
<keyword evidence="2" id="KW-0134">Cell wall</keyword>
<evidence type="ECO:0000313" key="12">
    <source>
        <dbReference type="Proteomes" id="UP001490365"/>
    </source>
</evidence>
<evidence type="ECO:0000256" key="7">
    <source>
        <dbReference type="PROSITE-ProRule" id="PRU01232"/>
    </source>
</evidence>
<feature type="domain" description="Chaplin" evidence="10">
    <location>
        <begin position="27"/>
        <end position="67"/>
    </location>
</feature>
<keyword evidence="3" id="KW-0964">Secreted</keyword>
<dbReference type="InterPro" id="IPR005528">
    <property type="entry name" value="ChpA-H"/>
</dbReference>